<organism evidence="2 3">
    <name type="scientific">Massilia timonae</name>
    <dbReference type="NCBI Taxonomy" id="47229"/>
    <lineage>
        <taxon>Bacteria</taxon>
        <taxon>Pseudomonadati</taxon>
        <taxon>Pseudomonadota</taxon>
        <taxon>Betaproteobacteria</taxon>
        <taxon>Burkholderiales</taxon>
        <taxon>Oxalobacteraceae</taxon>
        <taxon>Telluria group</taxon>
        <taxon>Massilia</taxon>
    </lineage>
</organism>
<keyword evidence="1" id="KW-0732">Signal</keyword>
<gene>
    <name evidence="2" type="ORF">LO55_1270</name>
</gene>
<feature type="signal peptide" evidence="1">
    <location>
        <begin position="1"/>
        <end position="21"/>
    </location>
</feature>
<evidence type="ECO:0000313" key="3">
    <source>
        <dbReference type="Proteomes" id="UP000180246"/>
    </source>
</evidence>
<dbReference type="AlphaFoldDB" id="A0A1S2NFK4"/>
<comment type="caution">
    <text evidence="2">The sequence shown here is derived from an EMBL/GenBank/DDBJ whole genome shotgun (WGS) entry which is preliminary data.</text>
</comment>
<sequence length="113" mass="12431">MNRKLAMTTALSLFLTLPTEAKSSQVNVGLLIQHPIAPGSSTQPSTYFGVSTYSFLNSTLVLAMNRKDCAAFLAAYKKLDYSLNRVTKGTRCKAVNVLEVPRFFIPNLLATDR</sequence>
<evidence type="ECO:0000313" key="2">
    <source>
        <dbReference type="EMBL" id="OIJ43857.1"/>
    </source>
</evidence>
<protein>
    <submittedName>
        <fullName evidence="2">Uncharacterized protein</fullName>
    </submittedName>
</protein>
<feature type="chain" id="PRO_5010251553" evidence="1">
    <location>
        <begin position="22"/>
        <end position="113"/>
    </location>
</feature>
<dbReference type="EMBL" id="JRYB01000001">
    <property type="protein sequence ID" value="OIJ43857.1"/>
    <property type="molecule type" value="Genomic_DNA"/>
</dbReference>
<dbReference type="Proteomes" id="UP000180246">
    <property type="component" value="Unassembled WGS sequence"/>
</dbReference>
<name>A0A1S2NFK4_9BURK</name>
<dbReference type="RefSeq" id="WP_071360838.1">
    <property type="nucleotide sequence ID" value="NZ_JRYB01000001.1"/>
</dbReference>
<reference evidence="2 3" key="1">
    <citation type="submission" date="2014-10" db="EMBL/GenBank/DDBJ databases">
        <authorList>
            <person name="Seo M.-J."/>
            <person name="Seok Y.J."/>
            <person name="Cha I.-T."/>
        </authorList>
    </citation>
    <scope>NUCLEOTIDE SEQUENCE [LARGE SCALE GENOMIC DNA]</scope>
    <source>
        <strain evidence="2 3">NEU</strain>
    </source>
</reference>
<accession>A0A1S2NFK4</accession>
<evidence type="ECO:0000256" key="1">
    <source>
        <dbReference type="SAM" id="SignalP"/>
    </source>
</evidence>
<proteinExistence type="predicted"/>